<dbReference type="Gene3D" id="1.20.1070.10">
    <property type="entry name" value="Rhodopsin 7-helix transmembrane proteins"/>
    <property type="match status" value="2"/>
</dbReference>
<feature type="transmembrane region" description="Helical" evidence="11">
    <location>
        <begin position="577"/>
        <end position="595"/>
    </location>
</feature>
<dbReference type="AlphaFoldDB" id="A0AA47MYK4"/>
<dbReference type="GO" id="GO:0045028">
    <property type="term" value="F:G protein-coupled purinergic nucleotide receptor activity"/>
    <property type="evidence" value="ECO:0007669"/>
    <property type="project" value="TreeGrafter"/>
</dbReference>
<keyword evidence="12" id="KW-0732">Signal</keyword>
<dbReference type="PROSITE" id="PS00237">
    <property type="entry name" value="G_PROTEIN_RECEP_F1_1"/>
    <property type="match status" value="1"/>
</dbReference>
<keyword evidence="8 9" id="KW-0807">Transducer</keyword>
<comment type="subcellular location">
    <subcellularLocation>
        <location evidence="1">Cell membrane</location>
        <topology evidence="1">Multi-pass membrane protein</topology>
    </subcellularLocation>
</comment>
<dbReference type="PROSITE" id="PS50262">
    <property type="entry name" value="G_PROTEIN_RECEP_F1_2"/>
    <property type="match status" value="2"/>
</dbReference>
<evidence type="ECO:0000256" key="1">
    <source>
        <dbReference type="ARBA" id="ARBA00004651"/>
    </source>
</evidence>
<dbReference type="PANTHER" id="PTHR24233">
    <property type="entry name" value="P2Y PURINOCEPTOR-RELATED G-PROTEIN COUPLED RECEPTOR"/>
    <property type="match status" value="1"/>
</dbReference>
<dbReference type="PRINTS" id="PR00237">
    <property type="entry name" value="GPCRRHODOPSN"/>
</dbReference>
<dbReference type="Pfam" id="PF00001">
    <property type="entry name" value="7tm_1"/>
    <property type="match status" value="2"/>
</dbReference>
<keyword evidence="5 9" id="KW-0297">G-protein coupled receptor</keyword>
<dbReference type="GO" id="GO:0005886">
    <property type="term" value="C:plasma membrane"/>
    <property type="evidence" value="ECO:0007669"/>
    <property type="project" value="UniProtKB-SubCell"/>
</dbReference>
<comment type="similarity">
    <text evidence="9">Belongs to the G-protein coupled receptor 1 family.</text>
</comment>
<feature type="transmembrane region" description="Helical" evidence="11">
    <location>
        <begin position="75"/>
        <end position="94"/>
    </location>
</feature>
<feature type="domain" description="G-protein coupled receptors family 1 profile" evidence="13">
    <location>
        <begin position="337"/>
        <end position="592"/>
    </location>
</feature>
<feature type="domain" description="G-protein coupled receptors family 1 profile" evidence="13">
    <location>
        <begin position="1"/>
        <end position="253"/>
    </location>
</feature>
<evidence type="ECO:0000256" key="7">
    <source>
        <dbReference type="ARBA" id="ARBA00023170"/>
    </source>
</evidence>
<feature type="transmembrane region" description="Helical" evidence="11">
    <location>
        <begin position="192"/>
        <end position="209"/>
    </location>
</feature>
<feature type="transmembrane region" description="Helical" evidence="11">
    <location>
        <begin position="435"/>
        <end position="457"/>
    </location>
</feature>
<evidence type="ECO:0000256" key="4">
    <source>
        <dbReference type="ARBA" id="ARBA00022989"/>
    </source>
</evidence>
<organism evidence="14 15">
    <name type="scientific">Merluccius polli</name>
    <name type="common">Benguela hake</name>
    <name type="synonym">Merluccius cadenati</name>
    <dbReference type="NCBI Taxonomy" id="89951"/>
    <lineage>
        <taxon>Eukaryota</taxon>
        <taxon>Metazoa</taxon>
        <taxon>Chordata</taxon>
        <taxon>Craniata</taxon>
        <taxon>Vertebrata</taxon>
        <taxon>Euteleostomi</taxon>
        <taxon>Actinopterygii</taxon>
        <taxon>Neopterygii</taxon>
        <taxon>Teleostei</taxon>
        <taxon>Neoteleostei</taxon>
        <taxon>Acanthomorphata</taxon>
        <taxon>Zeiogadaria</taxon>
        <taxon>Gadariae</taxon>
        <taxon>Gadiformes</taxon>
        <taxon>Gadoidei</taxon>
        <taxon>Merlucciidae</taxon>
        <taxon>Merluccius</taxon>
    </lineage>
</organism>
<keyword evidence="15" id="KW-1185">Reference proteome</keyword>
<feature type="region of interest" description="Disordered" evidence="10">
    <location>
        <begin position="158"/>
        <end position="186"/>
    </location>
</feature>
<evidence type="ECO:0000256" key="2">
    <source>
        <dbReference type="ARBA" id="ARBA00022475"/>
    </source>
</evidence>
<feature type="transmembrane region" description="Helical" evidence="11">
    <location>
        <begin position="534"/>
        <end position="557"/>
    </location>
</feature>
<evidence type="ECO:0000256" key="3">
    <source>
        <dbReference type="ARBA" id="ARBA00022692"/>
    </source>
</evidence>
<dbReference type="EMBL" id="JAOPHQ010001856">
    <property type="protein sequence ID" value="KAK0149108.1"/>
    <property type="molecule type" value="Genomic_DNA"/>
</dbReference>
<dbReference type="PANTHER" id="PTHR24233:SF10">
    <property type="entry name" value="P2Y PURINOCEPTOR 13"/>
    <property type="match status" value="1"/>
</dbReference>
<keyword evidence="3 9" id="KW-0812">Transmembrane</keyword>
<accession>A0AA47MYK4</accession>
<evidence type="ECO:0000259" key="13">
    <source>
        <dbReference type="PROSITE" id="PS50262"/>
    </source>
</evidence>
<evidence type="ECO:0000256" key="8">
    <source>
        <dbReference type="ARBA" id="ARBA00023224"/>
    </source>
</evidence>
<evidence type="ECO:0000256" key="6">
    <source>
        <dbReference type="ARBA" id="ARBA00023136"/>
    </source>
</evidence>
<keyword evidence="6 11" id="KW-0472">Membrane</keyword>
<evidence type="ECO:0000256" key="11">
    <source>
        <dbReference type="SAM" id="Phobius"/>
    </source>
</evidence>
<feature type="transmembrane region" description="Helical" evidence="11">
    <location>
        <begin position="356"/>
        <end position="377"/>
    </location>
</feature>
<dbReference type="SUPFAM" id="SSF81321">
    <property type="entry name" value="Family A G protein-coupled receptor-like"/>
    <property type="match status" value="2"/>
</dbReference>
<feature type="chain" id="PRO_5041467516" evidence="12">
    <location>
        <begin position="16"/>
        <end position="605"/>
    </location>
</feature>
<dbReference type="Proteomes" id="UP001174136">
    <property type="component" value="Unassembled WGS sequence"/>
</dbReference>
<name>A0AA47MYK4_MERPO</name>
<dbReference type="InterPro" id="IPR017452">
    <property type="entry name" value="GPCR_Rhodpsn_7TM"/>
</dbReference>
<feature type="transmembrane region" description="Helical" evidence="11">
    <location>
        <begin position="493"/>
        <end position="513"/>
    </location>
</feature>
<evidence type="ECO:0000256" key="9">
    <source>
        <dbReference type="RuleBase" id="RU000688"/>
    </source>
</evidence>
<evidence type="ECO:0000256" key="5">
    <source>
        <dbReference type="ARBA" id="ARBA00023040"/>
    </source>
</evidence>
<sequence>MIRFVILLLLWQILSDSNMASVGLRVFVCRASSVLFYLTMYISILFFGLISVDRCRKTLRPFRGTDAARLTRRKLLSGAVWCLMLALCVPNVALTSKAPAAPRFKCSDLKTEAGLWWHEVVNHVCQVIFWANLATVVTCYTLITKELYVSYSRTKARGAGGAMQRPSGGGNAAVAATGGPSQPKRRSVSGNVFLVLAVFFVCFVPFHFARVPYTMSQTRVRLFDCQLKLFFFQLKESTLWLSSLNSLLDPLIYFFLCRSFRAALFKTLSLPPATCSWLAGRGSGPSSVPLGTSSAGESTMTSNSTGLDCPDISITYGAYAVIVSCMYFCTFPIGLFLNGLAAWICVHLHSTSPFIVYLKHLVAADLLLSFTIPFMAASHLPGATVSLKAFACRYSNVIFYCCLYTSIVLMGLISLDRFFKIVRPGGKLLGQSLVVSHVTAACVWAMLFVGTAVPTIILTNLNPSKTTGDQCMSLTGEAGLRPHQYVITFVKSLFWSVSVVIVVCYICITKRIIESFRKSGSNNSQGKRKAKLRVFLIVLVFFTCFTPLHIMHITFSYRETQKSVCTDQRMKVAYDMTLWLSSTNACLDPLLYVYLCKEFRAQLVQ</sequence>
<evidence type="ECO:0000313" key="15">
    <source>
        <dbReference type="Proteomes" id="UP001174136"/>
    </source>
</evidence>
<keyword evidence="4 11" id="KW-1133">Transmembrane helix</keyword>
<feature type="transmembrane region" description="Helical" evidence="11">
    <location>
        <begin position="35"/>
        <end position="55"/>
    </location>
</feature>
<feature type="transmembrane region" description="Helical" evidence="11">
    <location>
        <begin position="316"/>
        <end position="344"/>
    </location>
</feature>
<feature type="transmembrane region" description="Helical" evidence="11">
    <location>
        <begin position="120"/>
        <end position="143"/>
    </location>
</feature>
<feature type="transmembrane region" description="Helical" evidence="11">
    <location>
        <begin position="397"/>
        <end position="415"/>
    </location>
</feature>
<proteinExistence type="inferred from homology"/>
<comment type="caution">
    <text evidence="14">The sequence shown here is derived from an EMBL/GenBank/DDBJ whole genome shotgun (WGS) entry which is preliminary data.</text>
</comment>
<evidence type="ECO:0000256" key="12">
    <source>
        <dbReference type="SAM" id="SignalP"/>
    </source>
</evidence>
<feature type="signal peptide" evidence="12">
    <location>
        <begin position="1"/>
        <end position="15"/>
    </location>
</feature>
<protein>
    <submittedName>
        <fullName evidence="14">P2Y purinoceptor 12</fullName>
    </submittedName>
</protein>
<keyword evidence="7 9" id="KW-0675">Receptor</keyword>
<dbReference type="InterPro" id="IPR000276">
    <property type="entry name" value="GPCR_Rhodpsn"/>
</dbReference>
<evidence type="ECO:0000256" key="10">
    <source>
        <dbReference type="SAM" id="MobiDB-lite"/>
    </source>
</evidence>
<evidence type="ECO:0000313" key="14">
    <source>
        <dbReference type="EMBL" id="KAK0149108.1"/>
    </source>
</evidence>
<gene>
    <name evidence="14" type="primary">P2RY12</name>
    <name evidence="14" type="ORF">N1851_010374</name>
</gene>
<reference evidence="14" key="1">
    <citation type="journal article" date="2023" name="Front. Mar. Sci.">
        <title>A new Merluccius polli reference genome to investigate the effects of global change in West African waters.</title>
        <authorList>
            <person name="Mateo J.L."/>
            <person name="Blanco-Fernandez C."/>
            <person name="Garcia-Vazquez E."/>
            <person name="Machado-Schiaffino G."/>
        </authorList>
    </citation>
    <scope>NUCLEOTIDE SEQUENCE</scope>
    <source>
        <strain evidence="14">C29</strain>
        <tissue evidence="14">Fin</tissue>
    </source>
</reference>
<keyword evidence="2" id="KW-1003">Cell membrane</keyword>